<organism evidence="1">
    <name type="scientific">Chondromyces crocatus</name>
    <dbReference type="NCBI Taxonomy" id="52"/>
    <lineage>
        <taxon>Bacteria</taxon>
        <taxon>Pseudomonadati</taxon>
        <taxon>Myxococcota</taxon>
        <taxon>Polyangia</taxon>
        <taxon>Polyangiales</taxon>
        <taxon>Polyangiaceae</taxon>
        <taxon>Chondromyces</taxon>
    </lineage>
</organism>
<dbReference type="EMBL" id="FN547928">
    <property type="protein sequence ID" value="CBD77756.1"/>
    <property type="molecule type" value="Genomic_DNA"/>
</dbReference>
<accession>G4RJC2</accession>
<dbReference type="Pfam" id="PF19772">
    <property type="entry name" value="DUF6258"/>
    <property type="match status" value="1"/>
</dbReference>
<proteinExistence type="predicted"/>
<dbReference type="AlphaFoldDB" id="G4RJC2"/>
<sequence>MSRGERSPEGAAMGPRDFLKTVYLGDRGCKGVFIDSWRERVTIHVNVISRVRGTSGAWDYYTDEDITDGHLVFTGVKSICFEPSGPLPNDFIYEVLIEEELVSTPGSEMFNASISVGSVGEEEAPTEVVIKIQAKGLHLEDPARPGQEIRS</sequence>
<protein>
    <submittedName>
        <fullName evidence="1">Uncharacterized protein</fullName>
    </submittedName>
</protein>
<dbReference type="InterPro" id="IPR046225">
    <property type="entry name" value="DUF6258"/>
</dbReference>
<reference evidence="1" key="1">
    <citation type="submission" date="2009-09" db="EMBL/GenBank/DDBJ databases">
        <title>Isolation and Characterization of the Crocacin Biosynthetic Gene Cluster from Chondromyces crocatus Cmc5.</title>
        <authorList>
            <person name="Rachid S."/>
        </authorList>
    </citation>
    <scope>NUCLEOTIDE SEQUENCE</scope>
    <source>
        <strain evidence="1">Cmc5</strain>
    </source>
</reference>
<name>G4RJC2_CHOCO</name>
<evidence type="ECO:0000313" key="1">
    <source>
        <dbReference type="EMBL" id="CBD77756.1"/>
    </source>
</evidence>